<feature type="region of interest" description="Disordered" evidence="10">
    <location>
        <begin position="992"/>
        <end position="1016"/>
    </location>
</feature>
<dbReference type="OMA" id="ITHATFE"/>
<feature type="transmembrane region" description="Helical" evidence="11">
    <location>
        <begin position="1965"/>
        <end position="1987"/>
    </location>
</feature>
<dbReference type="GO" id="GO:0005319">
    <property type="term" value="F:lipid transporter activity"/>
    <property type="evidence" value="ECO:0007669"/>
    <property type="project" value="TreeGrafter"/>
</dbReference>
<proteinExistence type="inferred from homology"/>
<accession>A0A8J5XLP3</accession>
<feature type="transmembrane region" description="Helical" evidence="11">
    <location>
        <begin position="1858"/>
        <end position="1885"/>
    </location>
</feature>
<evidence type="ECO:0000313" key="14">
    <source>
        <dbReference type="Proteomes" id="UP000751190"/>
    </source>
</evidence>
<dbReference type="OrthoDB" id="10255969at2759"/>
<dbReference type="SMART" id="SM00382">
    <property type="entry name" value="AAA"/>
    <property type="match status" value="2"/>
</dbReference>
<evidence type="ECO:0000256" key="6">
    <source>
        <dbReference type="ARBA" id="ARBA00022741"/>
    </source>
</evidence>
<dbReference type="PROSITE" id="PS00211">
    <property type="entry name" value="ABC_TRANSPORTER_1"/>
    <property type="match status" value="1"/>
</dbReference>
<evidence type="ECO:0000256" key="8">
    <source>
        <dbReference type="ARBA" id="ARBA00022989"/>
    </source>
</evidence>
<dbReference type="GO" id="GO:0140359">
    <property type="term" value="F:ABC-type transporter activity"/>
    <property type="evidence" value="ECO:0007669"/>
    <property type="project" value="InterPro"/>
</dbReference>
<feature type="transmembrane region" description="Helical" evidence="11">
    <location>
        <begin position="399"/>
        <end position="419"/>
    </location>
</feature>
<feature type="region of interest" description="Disordered" evidence="10">
    <location>
        <begin position="2486"/>
        <end position="2520"/>
    </location>
</feature>
<evidence type="ECO:0000256" key="2">
    <source>
        <dbReference type="ARBA" id="ARBA00008869"/>
    </source>
</evidence>
<dbReference type="CDD" id="cd03263">
    <property type="entry name" value="ABC_subfamily_A"/>
    <property type="match status" value="2"/>
</dbReference>
<dbReference type="FunFam" id="3.40.50.300:FF:000335">
    <property type="entry name" value="ATP binding cassette subfamily A member 5"/>
    <property type="match status" value="1"/>
</dbReference>
<protein>
    <recommendedName>
        <fullName evidence="12">ABC transporter domain-containing protein</fullName>
    </recommendedName>
</protein>
<dbReference type="GO" id="GO:0005524">
    <property type="term" value="F:ATP binding"/>
    <property type="evidence" value="ECO:0007669"/>
    <property type="project" value="UniProtKB-KW"/>
</dbReference>
<feature type="transmembrane region" description="Helical" evidence="11">
    <location>
        <begin position="499"/>
        <end position="520"/>
    </location>
</feature>
<evidence type="ECO:0000313" key="13">
    <source>
        <dbReference type="EMBL" id="KAG8470313.1"/>
    </source>
</evidence>
<dbReference type="EMBL" id="JAGTXO010000001">
    <property type="protein sequence ID" value="KAG8470313.1"/>
    <property type="molecule type" value="Genomic_DNA"/>
</dbReference>
<keyword evidence="14" id="KW-1185">Reference proteome</keyword>
<dbReference type="PANTHER" id="PTHR19229">
    <property type="entry name" value="ATP-BINDING CASSETTE TRANSPORTER SUBFAMILY A ABCA"/>
    <property type="match status" value="1"/>
</dbReference>
<dbReference type="InterPro" id="IPR017871">
    <property type="entry name" value="ABC_transporter-like_CS"/>
</dbReference>
<dbReference type="GO" id="GO:0016020">
    <property type="term" value="C:membrane"/>
    <property type="evidence" value="ECO:0007669"/>
    <property type="project" value="UniProtKB-SubCell"/>
</dbReference>
<feature type="domain" description="ABC transporter" evidence="12">
    <location>
        <begin position="2135"/>
        <end position="2370"/>
    </location>
</feature>
<evidence type="ECO:0000256" key="4">
    <source>
        <dbReference type="ARBA" id="ARBA00022692"/>
    </source>
</evidence>
<sequence>MGLVRVQLRALLRKNWLLKRRAPVTTAFEVLLPVAFMMLLVIAFQLSSVDEYDEGVYNGQHVDLDGLVQSLGGIAGISTLGSTRFRRGPAGLNSITGLVSIRGSLDALLGGPLPIPTLGQFVGLHGLTRGLTDTVQNDLLSRDNFGSLFGNILTLGVVHLSPDTPAVRALREYLVAQAGGGDEALQVRVHGSEPRAIAYITNATDEIAWALVHFDALSPCSLNYTIRTNYTTVPSTFTIVQFVARGLDTSYTQYLLSGVLTLQRTIHGFVMHLASPGSAEAILAGTPPDGPADAGEPLASATVIPMPTARYSQNTFYRAVGYLLGFFMANSLMYPVSQLTRAIVEEKELRIRQTMRCMGLTYEALVASWLLSGAAQFTLTALLVTIVVCGTFLGRSDPLLVFCYIEAFLLSTVSLALLLSTCFSRAKLAAVGAPMAYVALVIPKFAFFTLDRNERTAAKLASCLLSPSAFAFGADFLADYEYAEVGVTLENAAAEPFSFAACIAMMLIDSVLYLLAALYLDHTLPTQYGNPSHPLFCLPGWLRRAARAGASPSARAALDAELAAEVARAPRPICEAEDVGGGEGTHDAGGTFDGILIDRLVKSYGSGASRKLALKGVTLRIARGRITCLLGHNGAGKTSLISVLTGLYPPTSGDCFVYGHSIVGAREEAYRRLGLCPQHDVLFARLTVAEHAELFAAIKGSAGAGASDARGAAAAGVTKGEREPLLLAPAGAGAGASAAAIVGGHDGVSRARAEAAALLRAVGLWDKIDTQSGALSGGMKRKLGVTIALLAQSSAVLLDEPTSGMDPHSRRATWELLQAAKAERALVLTTHYMDEADLLADKTAILSDGRLQAFGSALFLKRRFGLGYLLTVQLRGADRRAAGDARGLDGALARDAVLAMLRAHVPSAEPLNWAANEASFRLPLEGSAAFPPLLRELDRRSAELGLVGFGLSMTPMDEVFLALAQAEPSQQVRTAAAATVVVGGARAQRGWRARRAPVQDAEPRADGGGGGRAVRDGGGAVRARAPPLPLRFLPVVPCTGSRGVSAAGGSSVRWTGLGARAQSGPAPVPVPALCAAGLSADAQMSEAPAAAVAPRAVAVADAATRREGRAWPHVQLRAMLVKRWICFRRDAKGSFANVIAPVMLVALVQLVLTIDSRSTGPRLALGASLFYGERTQMPFPAAGGRNGSSPEPTTKLAEALLEAARPPAGLDVWEGPGALQLDGLRDSLRTPGSPSRGLLQPVAVPNASTSIDLSRHLLETWDSADARAQPRYVAAAAEDTVQLRLEVSPELELLAAQALLGLSLGCRAQSGELGALGRRGVDALLAALNGSSLVAWVPGARTAMSGLSEQLYNLSELSAAFARSNDTQAEVEAQFGAAATAAAEAAGAMLARALAPGLVAVEAIGDAAGAALVGALLRTARGGATALERAARLLALGDGALGTLLEASRGDELAANALDELLAMAYTSAASTVLPLAGDDLDVVSLSSTLEQACAAFTAALPELSRQGGMSVDGVDFERLVLGAAVAVLAPPVAGLAAAVLAGAGSAGGIVDVADATAALGRALGFSADGLEPLVRGALHLGALLAPGHSIGLREPLRLPDLRLPFSAVRLARVQLEADELRSHEIGGAPGALELVVTNVVMTGELQLASARLPDRASLPAGLLALLSARELEALAGGGGVPLRLSVDEAVVRADVVGTQGFALRGACARAGATAREVCRTLLTAGRDGAAIQRTSAPRARTRNVTVALGVRLSLLHNSSSPHAIGAVHGALHAEQYVRALRAADSVCDAPIYEAGIEPLPRTGRQALQARLVLAVLASIFVLVPFCYVPAAFATFAVRERAGGSTHLQLLSGARRALYWLATYVADMLQYALLVTLALLVLVGYGEPSMVGDRETIGYLCAHMLLYGAAALPQTYAISLAFDSPSSAQISLILVHLVAGFVLVIANLIMLSLERTRDAALRLVWAWRLMPAFNFGEGLLALSQAYYERLLGGRRLALLDAEVLGRPLAFNTALTIGYMSLLLLLDSRHELGRALGRAARCCRPRTRLARLVSRAVAAADEAARARGLVYVEDEDVAAERALVDAAALAHRRRRGRAAAAAAVAGEGGSGAGGGGGGGGGESGGDDEGGRGEHAVLVRGLFKVYAKRGGAAPKLAVRDLSMRVRPRECFGLLGVNGAGKSTTLSILTGVHAPSAGVALVAGHDVTSELARVFSRIGYCPQTDPLLDHLSARETLHLYGALKNMHPRDIASASEALVETLGLSPHAHRPTASYSGGNKRKASLAIALLGSPAVIFLDEPSSGMDPLARRHMWAVLGAEASRRAIVLTSHAMEECEALCHRVAVIAGGRLRALGGLQALKSRFGHGYILELKCEPGRVQSVRAFVADAFGSKARLDEWHGLKLKYLMEPAAAAAAAAVATAAAAADGVARPAAREATGAAVSASDGGQLAWLFELVEKRRAEVGIAEYAASQPTLEQVFLELAREADYEPADGEPLNDELTPRGDCDGAAAEDGGADHGAARATSALGAGADAHAPAHEPSVYAGPMGALAVGQWVGWEDSALSMLRPSPPSSERGDGDAAGAPYVVAAQARV</sequence>
<reference evidence="13" key="1">
    <citation type="submission" date="2021-05" db="EMBL/GenBank/DDBJ databases">
        <title>The genome of the haptophyte Pavlova lutheri (Diacronema luteri, Pavlovales) - a model for lipid biosynthesis in eukaryotic algae.</title>
        <authorList>
            <person name="Hulatt C.J."/>
            <person name="Posewitz M.C."/>
        </authorList>
    </citation>
    <scope>NUCLEOTIDE SEQUENCE</scope>
    <source>
        <strain evidence="13">NIVA-4/92</strain>
    </source>
</reference>
<feature type="compositionally biased region" description="Acidic residues" evidence="10">
    <location>
        <begin position="2486"/>
        <end position="2495"/>
    </location>
</feature>
<dbReference type="InterPro" id="IPR026082">
    <property type="entry name" value="ABCA"/>
</dbReference>
<feature type="transmembrane region" description="Helical" evidence="11">
    <location>
        <begin position="1812"/>
        <end position="1838"/>
    </location>
</feature>
<feature type="region of interest" description="Disordered" evidence="10">
    <location>
        <begin position="2564"/>
        <end position="2585"/>
    </location>
</feature>
<comment type="similarity">
    <text evidence="2">Belongs to the ABC transporter superfamily. ABCA family.</text>
</comment>
<gene>
    <name evidence="13" type="ORF">KFE25_008734</name>
</gene>
<evidence type="ECO:0000256" key="5">
    <source>
        <dbReference type="ARBA" id="ARBA00022737"/>
    </source>
</evidence>
<feature type="transmembrane region" description="Helical" evidence="11">
    <location>
        <begin position="1897"/>
        <end position="1918"/>
    </location>
</feature>
<feature type="compositionally biased region" description="Gly residues" evidence="10">
    <location>
        <begin position="1006"/>
        <end position="1016"/>
    </location>
</feature>
<feature type="transmembrane region" description="Helical" evidence="11">
    <location>
        <begin position="365"/>
        <end position="393"/>
    </location>
</feature>
<keyword evidence="7" id="KW-0067">ATP-binding</keyword>
<dbReference type="PROSITE" id="PS50893">
    <property type="entry name" value="ABC_TRANSPORTER_2"/>
    <property type="match status" value="2"/>
</dbReference>
<dbReference type="InterPro" id="IPR013525">
    <property type="entry name" value="ABC2_TM"/>
</dbReference>
<evidence type="ECO:0000256" key="10">
    <source>
        <dbReference type="SAM" id="MobiDB-lite"/>
    </source>
</evidence>
<dbReference type="PANTHER" id="PTHR19229:SF36">
    <property type="entry name" value="ATP-BINDING CASSETTE SUB-FAMILY A MEMBER 2"/>
    <property type="match status" value="1"/>
</dbReference>
<feature type="transmembrane region" description="Helical" evidence="11">
    <location>
        <begin position="431"/>
        <end position="450"/>
    </location>
</feature>
<feature type="region of interest" description="Disordered" evidence="10">
    <location>
        <begin position="2105"/>
        <end position="2129"/>
    </location>
</feature>
<evidence type="ECO:0000256" key="9">
    <source>
        <dbReference type="ARBA" id="ARBA00023136"/>
    </source>
</evidence>
<name>A0A8J5XLP3_DIALT</name>
<dbReference type="Gene3D" id="3.40.50.300">
    <property type="entry name" value="P-loop containing nucleotide triphosphate hydrolases"/>
    <property type="match status" value="2"/>
</dbReference>
<keyword evidence="6" id="KW-0547">Nucleotide-binding</keyword>
<keyword evidence="4 11" id="KW-0812">Transmembrane</keyword>
<keyword evidence="3" id="KW-0813">Transport</keyword>
<evidence type="ECO:0000256" key="3">
    <source>
        <dbReference type="ARBA" id="ARBA00022448"/>
    </source>
</evidence>
<feature type="domain" description="ABC transporter" evidence="12">
    <location>
        <begin position="595"/>
        <end position="873"/>
    </location>
</feature>
<dbReference type="InterPro" id="IPR027417">
    <property type="entry name" value="P-loop_NTPase"/>
</dbReference>
<keyword evidence="5" id="KW-0677">Repeat</keyword>
<keyword evidence="9 11" id="KW-0472">Membrane</keyword>
<dbReference type="InterPro" id="IPR003439">
    <property type="entry name" value="ABC_transporter-like_ATP-bd"/>
</dbReference>
<evidence type="ECO:0000256" key="7">
    <source>
        <dbReference type="ARBA" id="ARBA00022840"/>
    </source>
</evidence>
<organism evidence="13 14">
    <name type="scientific">Diacronema lutheri</name>
    <name type="common">Unicellular marine alga</name>
    <name type="synonym">Monochrysis lutheri</name>
    <dbReference type="NCBI Taxonomy" id="2081491"/>
    <lineage>
        <taxon>Eukaryota</taxon>
        <taxon>Haptista</taxon>
        <taxon>Haptophyta</taxon>
        <taxon>Pavlovophyceae</taxon>
        <taxon>Pavlovales</taxon>
        <taxon>Pavlovaceae</taxon>
        <taxon>Diacronema</taxon>
    </lineage>
</organism>
<dbReference type="SUPFAM" id="SSF52540">
    <property type="entry name" value="P-loop containing nucleoside triphosphate hydrolases"/>
    <property type="match status" value="2"/>
</dbReference>
<dbReference type="Proteomes" id="UP000751190">
    <property type="component" value="Unassembled WGS sequence"/>
</dbReference>
<keyword evidence="8 11" id="KW-1133">Transmembrane helix</keyword>
<evidence type="ECO:0000256" key="1">
    <source>
        <dbReference type="ARBA" id="ARBA00004141"/>
    </source>
</evidence>
<comment type="subcellular location">
    <subcellularLocation>
        <location evidence="1">Membrane</location>
        <topology evidence="1">Multi-pass membrane protein</topology>
    </subcellularLocation>
</comment>
<dbReference type="Pfam" id="PF12698">
    <property type="entry name" value="ABC2_membrane_3"/>
    <property type="match status" value="2"/>
</dbReference>
<evidence type="ECO:0000256" key="11">
    <source>
        <dbReference type="SAM" id="Phobius"/>
    </source>
</evidence>
<dbReference type="GO" id="GO:0016887">
    <property type="term" value="F:ATP hydrolysis activity"/>
    <property type="evidence" value="ECO:0007669"/>
    <property type="project" value="InterPro"/>
</dbReference>
<feature type="transmembrane region" description="Helical" evidence="11">
    <location>
        <begin position="21"/>
        <end position="44"/>
    </location>
</feature>
<evidence type="ECO:0000259" key="12">
    <source>
        <dbReference type="PROSITE" id="PS50893"/>
    </source>
</evidence>
<dbReference type="InterPro" id="IPR003593">
    <property type="entry name" value="AAA+_ATPase"/>
</dbReference>
<feature type="compositionally biased region" description="Gly residues" evidence="10">
    <location>
        <begin position="2105"/>
        <end position="2122"/>
    </location>
</feature>
<feature type="transmembrane region" description="Helical" evidence="11">
    <location>
        <begin position="1930"/>
        <end position="1953"/>
    </location>
</feature>
<comment type="caution">
    <text evidence="13">The sequence shown here is derived from an EMBL/GenBank/DDBJ whole genome shotgun (WGS) entry which is preliminary data.</text>
</comment>
<dbReference type="Pfam" id="PF00005">
    <property type="entry name" value="ABC_tran"/>
    <property type="match status" value="2"/>
</dbReference>